<dbReference type="EMBL" id="KL142401">
    <property type="protein sequence ID" value="KDR69583.1"/>
    <property type="molecule type" value="Genomic_DNA"/>
</dbReference>
<dbReference type="Proteomes" id="UP000027222">
    <property type="component" value="Unassembled WGS sequence"/>
</dbReference>
<proteinExistence type="predicted"/>
<evidence type="ECO:0000313" key="2">
    <source>
        <dbReference type="Proteomes" id="UP000027222"/>
    </source>
</evidence>
<organism evidence="1 2">
    <name type="scientific">Galerina marginata (strain CBS 339.88)</name>
    <dbReference type="NCBI Taxonomy" id="685588"/>
    <lineage>
        <taxon>Eukaryota</taxon>
        <taxon>Fungi</taxon>
        <taxon>Dikarya</taxon>
        <taxon>Basidiomycota</taxon>
        <taxon>Agaricomycotina</taxon>
        <taxon>Agaricomycetes</taxon>
        <taxon>Agaricomycetidae</taxon>
        <taxon>Agaricales</taxon>
        <taxon>Agaricineae</taxon>
        <taxon>Strophariaceae</taxon>
        <taxon>Galerina</taxon>
    </lineage>
</organism>
<dbReference type="AlphaFoldDB" id="A0A067SS41"/>
<name>A0A067SS41_GALM3</name>
<protein>
    <submittedName>
        <fullName evidence="1">Uncharacterized protein</fullName>
    </submittedName>
</protein>
<dbReference type="HOGENOM" id="CLU_1390331_0_0_1"/>
<accession>A0A067SS41</accession>
<sequence>MAIMLVLNHSTRFGWGARMSLAHTLTRSDASRPVCLPGVGTPVAGAALLPFLVLSPSVGAGVSRMWSCNFSFSFFLCSYFVMTQTLNAPPLLVRVYSVEHWFLNRLLIAFPFCLSSGAMNAVRQPDRLHISCLRCCCCYFQRSLCEARMRAGAEAAVFFAPTSMPPSLLPPRVSWRCSCSCSCSCSPGRIKTKSAP</sequence>
<reference evidence="2" key="1">
    <citation type="journal article" date="2014" name="Proc. Natl. Acad. Sci. U.S.A.">
        <title>Extensive sampling of basidiomycete genomes demonstrates inadequacy of the white-rot/brown-rot paradigm for wood decay fungi.</title>
        <authorList>
            <person name="Riley R."/>
            <person name="Salamov A.A."/>
            <person name="Brown D.W."/>
            <person name="Nagy L.G."/>
            <person name="Floudas D."/>
            <person name="Held B.W."/>
            <person name="Levasseur A."/>
            <person name="Lombard V."/>
            <person name="Morin E."/>
            <person name="Otillar R."/>
            <person name="Lindquist E.A."/>
            <person name="Sun H."/>
            <person name="LaButti K.M."/>
            <person name="Schmutz J."/>
            <person name="Jabbour D."/>
            <person name="Luo H."/>
            <person name="Baker S.E."/>
            <person name="Pisabarro A.G."/>
            <person name="Walton J.D."/>
            <person name="Blanchette R.A."/>
            <person name="Henrissat B."/>
            <person name="Martin F."/>
            <person name="Cullen D."/>
            <person name="Hibbett D.S."/>
            <person name="Grigoriev I.V."/>
        </authorList>
    </citation>
    <scope>NUCLEOTIDE SEQUENCE [LARGE SCALE GENOMIC DNA]</scope>
    <source>
        <strain evidence="2">CBS 339.88</strain>
    </source>
</reference>
<keyword evidence="2" id="KW-1185">Reference proteome</keyword>
<gene>
    <name evidence="1" type="ORF">GALMADRAFT_916451</name>
</gene>
<evidence type="ECO:0000313" key="1">
    <source>
        <dbReference type="EMBL" id="KDR69583.1"/>
    </source>
</evidence>